<keyword evidence="4" id="KW-1185">Reference proteome</keyword>
<feature type="region of interest" description="Disordered" evidence="1">
    <location>
        <begin position="563"/>
        <end position="603"/>
    </location>
</feature>
<evidence type="ECO:0000256" key="1">
    <source>
        <dbReference type="SAM" id="MobiDB-lite"/>
    </source>
</evidence>
<sequence>RDIDDKGLRNMDWWGSQAAALSTEDLFIDQCGTLTEVPTALTHAVNEAREAVVGHIFWSFGDADSLLGWHFLLCFDRLLFGELRRDAEDSTKTVRERVAERLDMFWAGEWDQLMCLTSARVKTRSAQKGLSKTAQRIRYLLHKGELGRACQAAWGTVKTRDVGTTRQAFLTQQGLGENARLNRARSLAADVSTHLMGNWSRVPRGAGSGPLGDRFEHWLPLAHAGMSGENTAQVLGDLCIGSVPSEAKDLLLAGRLLGIANRDAGTRAVASGTVPRRVIGQAVCATRKAEIRSAVGPYQHGVLEPGGAEALQKTITAHAESRPDWAFISAGVRSAFRRLRRRRLFRALRTQRPDLELLARSIYDRGGVHAVAGEGEASSTVVQWLGLDEGCPLSLALWGVFLAGPLDELNAQLRTLHVEAKAVAFLDDVYLRVPRACASTALRLATELLANTGFEVHVGETKAFALLRNFVNGSTTYAQRARPGAPETWRLTTTGSSIPWATSRAVQFLPVREGGGGFSSAEQRADPATLGSWSTAWRAVLAAQGLSTLDESERAAPGFHAVPAQARQRTGTRRCAGGGPSQRYLTRSAQARGRRQPGQAIDPEGASLLRSQGAEGGAWLQVPRRDEHTLADDEFCAAYRRRLLFEDPARQGGAPCQRRSRQTGHPCALVARQRYGSHACCCDKGPGFCSRGNRCRDALAARCKREWGEEEALTEQACPRWNRVRAGGTMERADLDVVLPHDPVSSGPLAIDVSAVEVTTPDPGLAAARSRRDGQAAADRERTKHQRYPGGGLLAAALETGGRWGSEFRRWAKAAAPEGLRRAEALADLRQSLAAALQRGVAAQLLAGAAGPPRPRH</sequence>
<organism evidence="3 4">
    <name type="scientific">Prorocentrum cordatum</name>
    <dbReference type="NCBI Taxonomy" id="2364126"/>
    <lineage>
        <taxon>Eukaryota</taxon>
        <taxon>Sar</taxon>
        <taxon>Alveolata</taxon>
        <taxon>Dinophyceae</taxon>
        <taxon>Prorocentrales</taxon>
        <taxon>Prorocentraceae</taxon>
        <taxon>Prorocentrum</taxon>
    </lineage>
</organism>
<feature type="non-terminal residue" evidence="3">
    <location>
        <position position="1"/>
    </location>
</feature>
<dbReference type="Proteomes" id="UP001189429">
    <property type="component" value="Unassembled WGS sequence"/>
</dbReference>
<proteinExistence type="predicted"/>
<gene>
    <name evidence="3" type="ORF">PCOR1329_LOCUS9397</name>
</gene>
<dbReference type="EMBL" id="CAUYUJ010002614">
    <property type="protein sequence ID" value="CAK0801548.1"/>
    <property type="molecule type" value="Genomic_DNA"/>
</dbReference>
<protein>
    <recommendedName>
        <fullName evidence="2">Reverse transcriptase domain-containing protein</fullName>
    </recommendedName>
</protein>
<dbReference type="Pfam" id="PF00078">
    <property type="entry name" value="RVT_1"/>
    <property type="match status" value="1"/>
</dbReference>
<evidence type="ECO:0000313" key="4">
    <source>
        <dbReference type="Proteomes" id="UP001189429"/>
    </source>
</evidence>
<reference evidence="3" key="1">
    <citation type="submission" date="2023-10" db="EMBL/GenBank/DDBJ databases">
        <authorList>
            <person name="Chen Y."/>
            <person name="Shah S."/>
            <person name="Dougan E. K."/>
            <person name="Thang M."/>
            <person name="Chan C."/>
        </authorList>
    </citation>
    <scope>NUCLEOTIDE SEQUENCE [LARGE SCALE GENOMIC DNA]</scope>
</reference>
<accession>A0ABN9Q6Z9</accession>
<evidence type="ECO:0000313" key="3">
    <source>
        <dbReference type="EMBL" id="CAK0801548.1"/>
    </source>
</evidence>
<feature type="compositionally biased region" description="Basic and acidic residues" evidence="1">
    <location>
        <begin position="770"/>
        <end position="782"/>
    </location>
</feature>
<dbReference type="InterPro" id="IPR000477">
    <property type="entry name" value="RT_dom"/>
</dbReference>
<feature type="region of interest" description="Disordered" evidence="1">
    <location>
        <begin position="762"/>
        <end position="788"/>
    </location>
</feature>
<comment type="caution">
    <text evidence="3">The sequence shown here is derived from an EMBL/GenBank/DDBJ whole genome shotgun (WGS) entry which is preliminary data.</text>
</comment>
<name>A0ABN9Q6Z9_9DINO</name>
<evidence type="ECO:0000259" key="2">
    <source>
        <dbReference type="Pfam" id="PF00078"/>
    </source>
</evidence>
<feature type="domain" description="Reverse transcriptase" evidence="2">
    <location>
        <begin position="295"/>
        <end position="462"/>
    </location>
</feature>